<dbReference type="EMBL" id="PRLP01000122">
    <property type="protein sequence ID" value="PPC74937.1"/>
    <property type="molecule type" value="Genomic_DNA"/>
</dbReference>
<dbReference type="NCBIfam" id="NF004612">
    <property type="entry name" value="PRK05943.1"/>
    <property type="match status" value="1"/>
</dbReference>
<evidence type="ECO:0000256" key="4">
    <source>
        <dbReference type="ARBA" id="ARBA00023274"/>
    </source>
</evidence>
<protein>
    <recommendedName>
        <fullName evidence="5">Large ribosomal subunit protein bL25</fullName>
    </recommendedName>
    <alternativeName>
        <fullName evidence="5">General stress protein CTC</fullName>
    </alternativeName>
</protein>
<dbReference type="HAMAP" id="MF_01336">
    <property type="entry name" value="Ribosomal_bL25"/>
    <property type="match status" value="1"/>
</dbReference>
<organism evidence="8 9">
    <name type="scientific">Proteobacteria bacterium 228</name>
    <dbReference type="NCBI Taxonomy" id="2083153"/>
    <lineage>
        <taxon>Bacteria</taxon>
        <taxon>Pseudomonadati</taxon>
        <taxon>Pseudomonadota</taxon>
    </lineage>
</organism>
<dbReference type="GO" id="GO:0006412">
    <property type="term" value="P:translation"/>
    <property type="evidence" value="ECO:0007669"/>
    <property type="project" value="UniProtKB-UniRule"/>
</dbReference>
<dbReference type="InterPro" id="IPR011035">
    <property type="entry name" value="Ribosomal_bL25/Gln-tRNA_synth"/>
</dbReference>
<reference evidence="8 9" key="1">
    <citation type="submission" date="2018-02" db="EMBL/GenBank/DDBJ databases">
        <title>novel marine gammaproteobacteria from coastal saline agro ecosystem.</title>
        <authorList>
            <person name="Krishnan R."/>
            <person name="Ramesh Kumar N."/>
        </authorList>
    </citation>
    <scope>NUCLEOTIDE SEQUENCE [LARGE SCALE GENOMIC DNA]</scope>
    <source>
        <strain evidence="8 9">228</strain>
    </source>
</reference>
<dbReference type="Proteomes" id="UP000238196">
    <property type="component" value="Unassembled WGS sequence"/>
</dbReference>
<dbReference type="FunFam" id="2.40.240.10:FF:000002">
    <property type="entry name" value="50S ribosomal protein L25"/>
    <property type="match status" value="1"/>
</dbReference>
<dbReference type="SUPFAM" id="SSF50715">
    <property type="entry name" value="Ribosomal protein L25-like"/>
    <property type="match status" value="1"/>
</dbReference>
<comment type="subunit">
    <text evidence="5">Part of the 50S ribosomal subunit; part of the 5S rRNA/L5/L18/L25 subcomplex. Contacts the 5S rRNA. Binds to the 5S rRNA independently of L5 and L18.</text>
</comment>
<dbReference type="OrthoDB" id="9806411at2"/>
<dbReference type="InterPro" id="IPR037121">
    <property type="entry name" value="Ribosomal_bL25_C"/>
</dbReference>
<evidence type="ECO:0000313" key="8">
    <source>
        <dbReference type="EMBL" id="PPC74937.1"/>
    </source>
</evidence>
<dbReference type="NCBIfam" id="TIGR00731">
    <property type="entry name" value="bL25_bact_ctc"/>
    <property type="match status" value="1"/>
</dbReference>
<dbReference type="InterPro" id="IPR029751">
    <property type="entry name" value="Ribosomal_L25_dom"/>
</dbReference>
<dbReference type="GO" id="GO:0003735">
    <property type="term" value="F:structural constituent of ribosome"/>
    <property type="evidence" value="ECO:0007669"/>
    <property type="project" value="InterPro"/>
</dbReference>
<dbReference type="InterPro" id="IPR020056">
    <property type="entry name" value="Rbsml_bL25/Gln-tRNA_synth_N"/>
</dbReference>
<dbReference type="GO" id="GO:0022625">
    <property type="term" value="C:cytosolic large ribosomal subunit"/>
    <property type="evidence" value="ECO:0007669"/>
    <property type="project" value="TreeGrafter"/>
</dbReference>
<dbReference type="Pfam" id="PF01386">
    <property type="entry name" value="Ribosomal_L25p"/>
    <property type="match status" value="1"/>
</dbReference>
<accession>A0A2S5KJD1</accession>
<dbReference type="InterPro" id="IPR001021">
    <property type="entry name" value="Ribosomal_bL25_long"/>
</dbReference>
<name>A0A2S5KJD1_9PROT</name>
<dbReference type="InterPro" id="IPR020930">
    <property type="entry name" value="Ribosomal_uL5_bac-type"/>
</dbReference>
<dbReference type="PANTHER" id="PTHR33284">
    <property type="entry name" value="RIBOSOMAL PROTEIN L25/GLN-TRNA SYNTHETASE, ANTI-CODON-BINDING DOMAIN-CONTAINING PROTEIN"/>
    <property type="match status" value="1"/>
</dbReference>
<dbReference type="Gene3D" id="2.170.120.20">
    <property type="entry name" value="Ribosomal protein L25, beta domain"/>
    <property type="match status" value="1"/>
</dbReference>
<evidence type="ECO:0000256" key="3">
    <source>
        <dbReference type="ARBA" id="ARBA00022980"/>
    </source>
</evidence>
<keyword evidence="4 5" id="KW-0687">Ribonucleoprotein</keyword>
<evidence type="ECO:0000256" key="1">
    <source>
        <dbReference type="ARBA" id="ARBA00022730"/>
    </source>
</evidence>
<comment type="caution">
    <text evidence="8">The sequence shown here is derived from an EMBL/GenBank/DDBJ whole genome shotgun (WGS) entry which is preliminary data.</text>
</comment>
<dbReference type="GO" id="GO:0008097">
    <property type="term" value="F:5S rRNA binding"/>
    <property type="evidence" value="ECO:0007669"/>
    <property type="project" value="InterPro"/>
</dbReference>
<dbReference type="NCBIfam" id="NF004130">
    <property type="entry name" value="PRK05618.1-5"/>
    <property type="match status" value="1"/>
</dbReference>
<dbReference type="InterPro" id="IPR020057">
    <property type="entry name" value="Ribosomal_bL25_b-dom"/>
</dbReference>
<dbReference type="Pfam" id="PF14693">
    <property type="entry name" value="Ribosomal_TL5_C"/>
    <property type="match status" value="1"/>
</dbReference>
<proteinExistence type="inferred from homology"/>
<dbReference type="HAMAP" id="MF_01334">
    <property type="entry name" value="Ribosomal_bL25_CTC"/>
    <property type="match status" value="1"/>
</dbReference>
<sequence length="193" mass="21235">MSNYVLNAKAREVAGKGASRRLRRLDDTVPAIVYGGSAEPTSLTIDHDELLHLTEDNQFFSSIINLNVDGKEERVIIKDLQRHPAKPVLLHADFQRVTNGRTITIKVPVRFENEAASPASKVGGKVFTLVSEVKVVCKPENLPEFVTVDLSNVELGQNLYLSDITCPEGVEVAALRLGKDHNQAVARVVAKRK</sequence>
<gene>
    <name evidence="5" type="primary">rplY</name>
    <name evidence="5" type="synonym">ctc</name>
    <name evidence="8" type="ORF">C4K68_23450</name>
</gene>
<comment type="function">
    <text evidence="5">This is one of the proteins that binds to the 5S RNA in the ribosome where it forms part of the central protuberance.</text>
</comment>
<dbReference type="PANTHER" id="PTHR33284:SF1">
    <property type="entry name" value="RIBOSOMAL PROTEIN L25_GLN-TRNA SYNTHETASE, ANTI-CODON-BINDING DOMAIN-CONTAINING PROTEIN"/>
    <property type="match status" value="1"/>
</dbReference>
<comment type="similarity">
    <text evidence="5">Belongs to the bacterial ribosomal protein bL25 family. CTC subfamily.</text>
</comment>
<keyword evidence="3 5" id="KW-0689">Ribosomal protein</keyword>
<dbReference type="AlphaFoldDB" id="A0A2S5KJD1"/>
<feature type="domain" description="Large ribosomal subunit protein bL25 beta" evidence="7">
    <location>
        <begin position="103"/>
        <end position="191"/>
    </location>
</feature>
<keyword evidence="2 5" id="KW-0694">RNA-binding</keyword>
<keyword evidence="1 5" id="KW-0699">rRNA-binding</keyword>
<dbReference type="NCBIfam" id="NF004128">
    <property type="entry name" value="PRK05618.1-2"/>
    <property type="match status" value="1"/>
</dbReference>
<dbReference type="InterPro" id="IPR020055">
    <property type="entry name" value="Ribosomal_bL25_short"/>
</dbReference>
<evidence type="ECO:0000313" key="9">
    <source>
        <dbReference type="Proteomes" id="UP000238196"/>
    </source>
</evidence>
<evidence type="ECO:0000256" key="5">
    <source>
        <dbReference type="HAMAP-Rule" id="MF_01334"/>
    </source>
</evidence>
<evidence type="ECO:0000259" key="6">
    <source>
        <dbReference type="Pfam" id="PF01386"/>
    </source>
</evidence>
<evidence type="ECO:0000256" key="2">
    <source>
        <dbReference type="ARBA" id="ARBA00022884"/>
    </source>
</evidence>
<dbReference type="CDD" id="cd00495">
    <property type="entry name" value="Ribosomal_L25_TL5_CTC"/>
    <property type="match status" value="1"/>
</dbReference>
<feature type="domain" description="Large ribosomal subunit protein bL25 L25" evidence="6">
    <location>
        <begin position="6"/>
        <end position="94"/>
    </location>
</feature>
<evidence type="ECO:0000259" key="7">
    <source>
        <dbReference type="Pfam" id="PF14693"/>
    </source>
</evidence>
<dbReference type="Gene3D" id="2.40.240.10">
    <property type="entry name" value="Ribosomal Protein L25, Chain P"/>
    <property type="match status" value="1"/>
</dbReference>